<evidence type="ECO:0000256" key="8">
    <source>
        <dbReference type="SAM" id="MobiDB-lite"/>
    </source>
</evidence>
<keyword evidence="7" id="KW-0695">RNA-directed DNA polymerase</keyword>
<dbReference type="InterPro" id="IPR041373">
    <property type="entry name" value="RT_RNaseH"/>
</dbReference>
<dbReference type="InterPro" id="IPR000477">
    <property type="entry name" value="RT_dom"/>
</dbReference>
<proteinExistence type="predicted"/>
<dbReference type="Gene3D" id="3.30.70.270">
    <property type="match status" value="1"/>
</dbReference>
<dbReference type="InterPro" id="IPR021109">
    <property type="entry name" value="Peptidase_aspartic_dom_sf"/>
</dbReference>
<dbReference type="Gene3D" id="3.10.10.10">
    <property type="entry name" value="HIV Type 1 Reverse Transcriptase, subunit A, domain 1"/>
    <property type="match status" value="1"/>
</dbReference>
<organism evidence="12">
    <name type="scientific">Tanacetum cinerariifolium</name>
    <name type="common">Dalmatian daisy</name>
    <name type="synonym">Chrysanthemum cinerariifolium</name>
    <dbReference type="NCBI Taxonomy" id="118510"/>
    <lineage>
        <taxon>Eukaryota</taxon>
        <taxon>Viridiplantae</taxon>
        <taxon>Streptophyta</taxon>
        <taxon>Embryophyta</taxon>
        <taxon>Tracheophyta</taxon>
        <taxon>Spermatophyta</taxon>
        <taxon>Magnoliopsida</taxon>
        <taxon>eudicotyledons</taxon>
        <taxon>Gunneridae</taxon>
        <taxon>Pentapetalae</taxon>
        <taxon>asterids</taxon>
        <taxon>campanulids</taxon>
        <taxon>Asterales</taxon>
        <taxon>Asteraceae</taxon>
        <taxon>Asteroideae</taxon>
        <taxon>Anthemideae</taxon>
        <taxon>Anthemidinae</taxon>
        <taxon>Tanacetum</taxon>
    </lineage>
</organism>
<feature type="domain" description="Reverse transcriptase" evidence="9">
    <location>
        <begin position="544"/>
        <end position="642"/>
    </location>
</feature>
<accession>A0A699GUU0</accession>
<dbReference type="GO" id="GO:0003964">
    <property type="term" value="F:RNA-directed DNA polymerase activity"/>
    <property type="evidence" value="ECO:0007669"/>
    <property type="project" value="UniProtKB-KW"/>
</dbReference>
<dbReference type="Pfam" id="PF17917">
    <property type="entry name" value="RT_RNaseH"/>
    <property type="match status" value="1"/>
</dbReference>
<dbReference type="AlphaFoldDB" id="A0A699GUU0"/>
<evidence type="ECO:0000259" key="10">
    <source>
        <dbReference type="Pfam" id="PF17917"/>
    </source>
</evidence>
<dbReference type="Gene3D" id="1.10.340.70">
    <property type="match status" value="1"/>
</dbReference>
<keyword evidence="5" id="KW-0255">Endonuclease</keyword>
<dbReference type="SUPFAM" id="SSF56672">
    <property type="entry name" value="DNA/RNA polymerases"/>
    <property type="match status" value="1"/>
</dbReference>
<evidence type="ECO:0000256" key="3">
    <source>
        <dbReference type="ARBA" id="ARBA00022695"/>
    </source>
</evidence>
<dbReference type="PANTHER" id="PTHR37984:SF5">
    <property type="entry name" value="PROTEIN NYNRIN-LIKE"/>
    <property type="match status" value="1"/>
</dbReference>
<name>A0A699GUU0_TANCI</name>
<keyword evidence="2" id="KW-0808">Transferase</keyword>
<evidence type="ECO:0000256" key="4">
    <source>
        <dbReference type="ARBA" id="ARBA00022722"/>
    </source>
</evidence>
<sequence>MVNVIHPDHVDEVPVVEPNQQDDVPVVPEIVLVNEDEDPKEDGFEEEEDPQEEDDDMEIDIEEDKNEPELTYPYEEVDPLKPPPPASESDLMMRSSVEQGMDAMEKLVEKLGNTEDKVEYKKLKKELEEARFSNTFLLMQNERVERDLCWTRVQDHEFYQKMIHRGFMFEERPNKAINYAPMTQAAIRRMIKDSVNAAIAVERARQANVRNDASGSGPVRGQDAAPAVRECTFTGFMNCNPAVFHGVEGAVELRRWFEKTKSVFKISECVKGKKVKFAAATLEGPALTWWKTKVATMGLETVNQMPWTEMKNRKLEMQGFWKERSESRRTFKVEIVVVKQEEVGEARGRAYAIKDAEPQGLNVVTSTFLLNNRASYKVELAYGKVASTNTILKGCTLNLVNHIFEIDLMPIELGTFDVIISMDWLVKHAAIIICGKKVVRIPYGNEMLIVESEKGVLRLKVISCIKARKYVEGGCHLFLAHVMESKSKEKRMKEVPIIHDFLEVFPEELASSEMKELLVQLQELLEKGFIRLSSSSWGASVLFVKKKDGSFRMCINYHELNKLTVKNCYPLLSIDDLFDQLQGSSVYSKIDLRSRYHQLRIKKEDILIIAFRTRYGHFKFQVMSFGLTNAPAVFTDLMNRIEAIKSWATLTTPMEVRQFLRLAGYYRRFIEALPEGTGDFMVYCDASLKGYEAVLMQREKMIAYASRQLKVHEKNYTTHDLELGDVVFTIRLWRHYLYGTKCMVFTDHKSLQYILNRKELNFRQQRWIELLSDYDCEIRYHPGKANVVDATLSRRLRNLVMHESHKSKYSIHPGSKKMYQDLKPLCWWPNMKADIAMYISKCLMCVKVKAEHQKLSGLLQQPKIPVWKWEESQWIL</sequence>
<gene>
    <name evidence="12" type="ORF">Tci_197002</name>
</gene>
<dbReference type="InterPro" id="IPR043502">
    <property type="entry name" value="DNA/RNA_pol_sf"/>
</dbReference>
<dbReference type="GO" id="GO:0016787">
    <property type="term" value="F:hydrolase activity"/>
    <property type="evidence" value="ECO:0007669"/>
    <property type="project" value="UniProtKB-KW"/>
</dbReference>
<evidence type="ECO:0000259" key="9">
    <source>
        <dbReference type="Pfam" id="PF00078"/>
    </source>
</evidence>
<dbReference type="InterPro" id="IPR041588">
    <property type="entry name" value="Integrase_H2C2"/>
</dbReference>
<reference evidence="12" key="1">
    <citation type="journal article" date="2019" name="Sci. Rep.">
        <title>Draft genome of Tanacetum cinerariifolium, the natural source of mosquito coil.</title>
        <authorList>
            <person name="Yamashiro T."/>
            <person name="Shiraishi A."/>
            <person name="Satake H."/>
            <person name="Nakayama K."/>
        </authorList>
    </citation>
    <scope>NUCLEOTIDE SEQUENCE</scope>
</reference>
<evidence type="ECO:0000256" key="5">
    <source>
        <dbReference type="ARBA" id="ARBA00022759"/>
    </source>
</evidence>
<evidence type="ECO:0000256" key="2">
    <source>
        <dbReference type="ARBA" id="ARBA00022679"/>
    </source>
</evidence>
<dbReference type="Pfam" id="PF00078">
    <property type="entry name" value="RVT_1"/>
    <property type="match status" value="1"/>
</dbReference>
<feature type="domain" description="Integrase zinc-binding" evidence="11">
    <location>
        <begin position="794"/>
        <end position="850"/>
    </location>
</feature>
<dbReference type="CDD" id="cd01647">
    <property type="entry name" value="RT_LTR"/>
    <property type="match status" value="1"/>
</dbReference>
<feature type="compositionally biased region" description="Basic and acidic residues" evidence="8">
    <location>
        <begin position="1"/>
        <end position="12"/>
    </location>
</feature>
<evidence type="ECO:0000256" key="7">
    <source>
        <dbReference type="ARBA" id="ARBA00022918"/>
    </source>
</evidence>
<feature type="region of interest" description="Disordered" evidence="8">
    <location>
        <begin position="1"/>
        <end position="90"/>
    </location>
</feature>
<dbReference type="EC" id="2.7.7.49" evidence="1"/>
<protein>
    <recommendedName>
        <fullName evidence="1">RNA-directed DNA polymerase</fullName>
        <ecNumber evidence="1">2.7.7.49</ecNumber>
    </recommendedName>
</protein>
<dbReference type="InterPro" id="IPR043128">
    <property type="entry name" value="Rev_trsase/Diguanyl_cyclase"/>
</dbReference>
<evidence type="ECO:0000256" key="6">
    <source>
        <dbReference type="ARBA" id="ARBA00022801"/>
    </source>
</evidence>
<keyword evidence="3" id="KW-0548">Nucleotidyltransferase</keyword>
<evidence type="ECO:0000256" key="1">
    <source>
        <dbReference type="ARBA" id="ARBA00012493"/>
    </source>
</evidence>
<dbReference type="PANTHER" id="PTHR37984">
    <property type="entry name" value="PROTEIN CBG26694"/>
    <property type="match status" value="1"/>
</dbReference>
<dbReference type="GO" id="GO:0004519">
    <property type="term" value="F:endonuclease activity"/>
    <property type="evidence" value="ECO:0007669"/>
    <property type="project" value="UniProtKB-KW"/>
</dbReference>
<dbReference type="Pfam" id="PF08284">
    <property type="entry name" value="RVP_2"/>
    <property type="match status" value="1"/>
</dbReference>
<keyword evidence="4" id="KW-0540">Nuclease</keyword>
<feature type="compositionally biased region" description="Acidic residues" evidence="8">
    <location>
        <begin position="34"/>
        <end position="66"/>
    </location>
</feature>
<dbReference type="CDD" id="cd09274">
    <property type="entry name" value="RNase_HI_RT_Ty3"/>
    <property type="match status" value="1"/>
</dbReference>
<dbReference type="Pfam" id="PF17921">
    <property type="entry name" value="Integrase_H2C2"/>
    <property type="match status" value="1"/>
</dbReference>
<evidence type="ECO:0000313" key="12">
    <source>
        <dbReference type="EMBL" id="GEW25026.1"/>
    </source>
</evidence>
<dbReference type="InterPro" id="IPR050951">
    <property type="entry name" value="Retrovirus_Pol_polyprotein"/>
</dbReference>
<dbReference type="EMBL" id="BKCJ010050826">
    <property type="protein sequence ID" value="GEW25026.1"/>
    <property type="molecule type" value="Genomic_DNA"/>
</dbReference>
<keyword evidence="6" id="KW-0378">Hydrolase</keyword>
<evidence type="ECO:0000259" key="11">
    <source>
        <dbReference type="Pfam" id="PF17921"/>
    </source>
</evidence>
<dbReference type="Gene3D" id="2.40.70.10">
    <property type="entry name" value="Acid Proteases"/>
    <property type="match status" value="1"/>
</dbReference>
<comment type="caution">
    <text evidence="12">The sequence shown here is derived from an EMBL/GenBank/DDBJ whole genome shotgun (WGS) entry which is preliminary data.</text>
</comment>
<feature type="domain" description="Reverse transcriptase RNase H-like" evidence="10">
    <location>
        <begin position="679"/>
        <end position="774"/>
    </location>
</feature>